<dbReference type="NCBIfam" id="NF003592">
    <property type="entry name" value="PRK05254.1-5"/>
    <property type="match status" value="1"/>
</dbReference>
<comment type="subcellular location">
    <subcellularLocation>
        <location evidence="8">Cytoplasm</location>
    </subcellularLocation>
</comment>
<evidence type="ECO:0000256" key="7">
    <source>
        <dbReference type="ARBA" id="ARBA00023204"/>
    </source>
</evidence>
<dbReference type="SUPFAM" id="SSF52141">
    <property type="entry name" value="Uracil-DNA glycosylase-like"/>
    <property type="match status" value="1"/>
</dbReference>
<evidence type="ECO:0000313" key="11">
    <source>
        <dbReference type="EMBL" id="AYN65581.1"/>
    </source>
</evidence>
<evidence type="ECO:0000256" key="3">
    <source>
        <dbReference type="ARBA" id="ARBA00008184"/>
    </source>
</evidence>
<keyword evidence="8" id="KW-0963">Cytoplasm</keyword>
<dbReference type="CDD" id="cd10027">
    <property type="entry name" value="UDG-F1-like"/>
    <property type="match status" value="1"/>
</dbReference>
<accession>A0A454CA36</accession>
<dbReference type="Pfam" id="PF03167">
    <property type="entry name" value="UDG"/>
    <property type="match status" value="1"/>
</dbReference>
<evidence type="ECO:0000256" key="6">
    <source>
        <dbReference type="ARBA" id="ARBA00022801"/>
    </source>
</evidence>
<dbReference type="InterPro" id="IPR018085">
    <property type="entry name" value="Ura-DNA_Glyclase_AS"/>
</dbReference>
<feature type="domain" description="Uracil-DNA glycosylase-like" evidence="10">
    <location>
        <begin position="43"/>
        <end position="202"/>
    </location>
</feature>
<reference evidence="11 12" key="1">
    <citation type="submission" date="2014-08" db="EMBL/GenBank/DDBJ databases">
        <authorList>
            <person name="Kuleshov K."/>
            <person name="Dedkov V."/>
            <person name="Markelov M."/>
            <person name="Pimkina E."/>
        </authorList>
    </citation>
    <scope>NUCLEOTIDE SEQUENCE [LARGE SCALE GENOMIC DNA]</scope>
    <source>
        <strain evidence="12">TOA</strain>
    </source>
</reference>
<dbReference type="PANTHER" id="PTHR11264">
    <property type="entry name" value="URACIL-DNA GLYCOSYLASE"/>
    <property type="match status" value="1"/>
</dbReference>
<keyword evidence="6 8" id="KW-0378">Hydrolase</keyword>
<protein>
    <recommendedName>
        <fullName evidence="4 8">Uracil-DNA glycosylase</fullName>
        <shortName evidence="8">UDG</shortName>
        <ecNumber evidence="4 8">3.2.2.27</ecNumber>
    </recommendedName>
</protein>
<dbReference type="GO" id="GO:0005737">
    <property type="term" value="C:cytoplasm"/>
    <property type="evidence" value="ECO:0007669"/>
    <property type="project" value="UniProtKB-SubCell"/>
</dbReference>
<feature type="active site" description="Proton acceptor" evidence="8 9">
    <location>
        <position position="58"/>
    </location>
</feature>
<dbReference type="Proteomes" id="UP000029712">
    <property type="component" value="Chromosome"/>
</dbReference>
<comment type="similarity">
    <text evidence="3 8">Belongs to the uracil-DNA glycosylase (UDG) superfamily. UNG family.</text>
</comment>
<evidence type="ECO:0000256" key="5">
    <source>
        <dbReference type="ARBA" id="ARBA00022763"/>
    </source>
</evidence>
<dbReference type="PANTHER" id="PTHR11264:SF0">
    <property type="entry name" value="URACIL-DNA GLYCOSYLASE"/>
    <property type="match status" value="1"/>
</dbReference>
<gene>
    <name evidence="8" type="primary">ung</name>
    <name evidence="11" type="ORF">KN71_002705</name>
</gene>
<dbReference type="GO" id="GO:0004844">
    <property type="term" value="F:uracil DNA N-glycosylase activity"/>
    <property type="evidence" value="ECO:0007669"/>
    <property type="project" value="UniProtKB-UniRule"/>
</dbReference>
<dbReference type="InterPro" id="IPR036895">
    <property type="entry name" value="Uracil-DNA_glycosylase-like_sf"/>
</dbReference>
<evidence type="ECO:0000256" key="2">
    <source>
        <dbReference type="ARBA" id="ARBA00002631"/>
    </source>
</evidence>
<evidence type="ECO:0000259" key="10">
    <source>
        <dbReference type="SMART" id="SM00986"/>
    </source>
</evidence>
<dbReference type="Gene3D" id="3.40.470.10">
    <property type="entry name" value="Uracil-DNA glycosylase-like domain"/>
    <property type="match status" value="1"/>
</dbReference>
<dbReference type="RefSeq" id="WP_036438740.1">
    <property type="nucleotide sequence ID" value="NZ_CP033021.1"/>
</dbReference>
<dbReference type="PROSITE" id="PS00130">
    <property type="entry name" value="U_DNA_GLYCOSYLASE"/>
    <property type="match status" value="1"/>
</dbReference>
<dbReference type="EMBL" id="CP033021">
    <property type="protein sequence ID" value="AYN65581.1"/>
    <property type="molecule type" value="Genomic_DNA"/>
</dbReference>
<comment type="catalytic activity">
    <reaction evidence="1 8">
        <text>Hydrolyzes single-stranded DNA or mismatched double-stranded DNA and polynucleotides, releasing free uracil.</text>
        <dbReference type="EC" id="3.2.2.27"/>
    </reaction>
</comment>
<evidence type="ECO:0000256" key="9">
    <source>
        <dbReference type="PROSITE-ProRule" id="PRU10072"/>
    </source>
</evidence>
<dbReference type="AlphaFoldDB" id="A0A454CA36"/>
<dbReference type="GO" id="GO:0097510">
    <property type="term" value="P:base-excision repair, AP site formation via deaminated base removal"/>
    <property type="evidence" value="ECO:0007669"/>
    <property type="project" value="TreeGrafter"/>
</dbReference>
<dbReference type="InterPro" id="IPR002043">
    <property type="entry name" value="UDG_fam1"/>
</dbReference>
<reference evidence="11 12" key="2">
    <citation type="submission" date="2018-10" db="EMBL/GenBank/DDBJ databases">
        <title>Detection and isolation of Mycoplasma hominis as a predominant microorganism from pelvic cavity of patient with salpingitis and tubo-ovarian abscess.</title>
        <authorList>
            <person name="Guschin A.E."/>
            <person name="Khayrullina G.A."/>
            <person name="Rakovskaya I.V."/>
            <person name="Shelenkov A.A."/>
            <person name="Shagin D.A."/>
        </authorList>
    </citation>
    <scope>NUCLEOTIDE SEQUENCE [LARGE SCALE GENOMIC DNA]</scope>
    <source>
        <strain evidence="12">TOA</strain>
    </source>
</reference>
<dbReference type="OrthoDB" id="9804372at2"/>
<comment type="function">
    <text evidence="2 8">Excises uracil residues from the DNA which can arise as a result of misincorporation of dUMP residues by DNA polymerase or due to deamination of cytosine.</text>
</comment>
<evidence type="ECO:0000256" key="1">
    <source>
        <dbReference type="ARBA" id="ARBA00001400"/>
    </source>
</evidence>
<keyword evidence="11" id="KW-0326">Glycosidase</keyword>
<proteinExistence type="inferred from homology"/>
<evidence type="ECO:0000313" key="12">
    <source>
        <dbReference type="Proteomes" id="UP000029712"/>
    </source>
</evidence>
<evidence type="ECO:0000256" key="8">
    <source>
        <dbReference type="HAMAP-Rule" id="MF_00148"/>
    </source>
</evidence>
<dbReference type="EC" id="3.2.2.27" evidence="4 8"/>
<sequence>MSKFAFLEFLKKEISKPYFEVLKKLTMLPNVTPKPNRVFFAFKNFDFDNLKVIIIGQDPYPNKGDADGMCFSSNATKCPASLKNIFIEIKNEYPNSTFETFSLNYWKDQGVLLLNSILTNIEGKTLAHKNLGWELFNQNLLTEINSCYSNIIYLILGNNARDFIKNIDMSKQIIVYAPHPSPLAAYKGFFGSNVFKKINFKLKSLSKDEIDWSTKK</sequence>
<dbReference type="InterPro" id="IPR005122">
    <property type="entry name" value="Uracil-DNA_glycosylase-like"/>
</dbReference>
<dbReference type="SMART" id="SM00986">
    <property type="entry name" value="UDG"/>
    <property type="match status" value="1"/>
</dbReference>
<organism evidence="11 12">
    <name type="scientific">Metamycoplasma hominis</name>
    <name type="common">Mycoplasma hominis</name>
    <dbReference type="NCBI Taxonomy" id="2098"/>
    <lineage>
        <taxon>Bacteria</taxon>
        <taxon>Bacillati</taxon>
        <taxon>Mycoplasmatota</taxon>
        <taxon>Mycoplasmoidales</taxon>
        <taxon>Metamycoplasmataceae</taxon>
        <taxon>Metamycoplasma</taxon>
    </lineage>
</organism>
<keyword evidence="5 8" id="KW-0227">DNA damage</keyword>
<evidence type="ECO:0000256" key="4">
    <source>
        <dbReference type="ARBA" id="ARBA00012030"/>
    </source>
</evidence>
<dbReference type="HAMAP" id="MF_00148">
    <property type="entry name" value="UDG"/>
    <property type="match status" value="1"/>
</dbReference>
<name>A0A454CA36_METHO</name>
<dbReference type="NCBIfam" id="NF003588">
    <property type="entry name" value="PRK05254.1-1"/>
    <property type="match status" value="1"/>
</dbReference>
<keyword evidence="7 8" id="KW-0234">DNA repair</keyword>
<dbReference type="SMART" id="SM00987">
    <property type="entry name" value="UreE_C"/>
    <property type="match status" value="1"/>
</dbReference>